<feature type="compositionally biased region" description="Basic and acidic residues" evidence="1">
    <location>
        <begin position="646"/>
        <end position="658"/>
    </location>
</feature>
<organism evidence="2 3">
    <name type="scientific">Lymnaea stagnalis</name>
    <name type="common">Great pond snail</name>
    <name type="synonym">Helix stagnalis</name>
    <dbReference type="NCBI Taxonomy" id="6523"/>
    <lineage>
        <taxon>Eukaryota</taxon>
        <taxon>Metazoa</taxon>
        <taxon>Spiralia</taxon>
        <taxon>Lophotrochozoa</taxon>
        <taxon>Mollusca</taxon>
        <taxon>Gastropoda</taxon>
        <taxon>Heterobranchia</taxon>
        <taxon>Euthyneura</taxon>
        <taxon>Panpulmonata</taxon>
        <taxon>Hygrophila</taxon>
        <taxon>Lymnaeoidea</taxon>
        <taxon>Lymnaeidae</taxon>
        <taxon>Lymnaea</taxon>
    </lineage>
</organism>
<keyword evidence="3" id="KW-1185">Reference proteome</keyword>
<feature type="compositionally biased region" description="Basic and acidic residues" evidence="1">
    <location>
        <begin position="381"/>
        <end position="394"/>
    </location>
</feature>
<feature type="compositionally biased region" description="Low complexity" evidence="1">
    <location>
        <begin position="715"/>
        <end position="730"/>
    </location>
</feature>
<feature type="compositionally biased region" description="Polar residues" evidence="1">
    <location>
        <begin position="8"/>
        <end position="31"/>
    </location>
</feature>
<feature type="region of interest" description="Disordered" evidence="1">
    <location>
        <begin position="506"/>
        <end position="560"/>
    </location>
</feature>
<dbReference type="Gene3D" id="1.20.1420.10">
    <property type="entry name" value="Talin, central domain"/>
    <property type="match status" value="1"/>
</dbReference>
<feature type="region of interest" description="Disordered" evidence="1">
    <location>
        <begin position="576"/>
        <end position="734"/>
    </location>
</feature>
<protein>
    <submittedName>
        <fullName evidence="2">Uncharacterized protein</fullName>
    </submittedName>
</protein>
<feature type="compositionally biased region" description="Basic residues" evidence="1">
    <location>
        <begin position="355"/>
        <end position="371"/>
    </location>
</feature>
<comment type="caution">
    <text evidence="2">The sequence shown here is derived from an EMBL/GenBank/DDBJ whole genome shotgun (WGS) entry which is preliminary data.</text>
</comment>
<feature type="compositionally biased region" description="Polar residues" evidence="1">
    <location>
        <begin position="893"/>
        <end position="907"/>
    </location>
</feature>
<feature type="region of interest" description="Disordered" evidence="1">
    <location>
        <begin position="795"/>
        <end position="941"/>
    </location>
</feature>
<feature type="compositionally biased region" description="Polar residues" evidence="1">
    <location>
        <begin position="841"/>
        <end position="855"/>
    </location>
</feature>
<reference evidence="2 3" key="1">
    <citation type="submission" date="2024-04" db="EMBL/GenBank/DDBJ databases">
        <authorList>
            <consortium name="Genoscope - CEA"/>
            <person name="William W."/>
        </authorList>
    </citation>
    <scope>NUCLEOTIDE SEQUENCE [LARGE SCALE GENOMIC DNA]</scope>
</reference>
<feature type="compositionally biased region" description="Polar residues" evidence="1">
    <location>
        <begin position="621"/>
        <end position="630"/>
    </location>
</feature>
<gene>
    <name evidence="2" type="ORF">GSLYS_00005469001</name>
</gene>
<dbReference type="EMBL" id="CAXITT010000087">
    <property type="protein sequence ID" value="CAL1531374.1"/>
    <property type="molecule type" value="Genomic_DNA"/>
</dbReference>
<sequence>MAGAFSPLGSSTDLTNKPPSPISLVTFQSSPLGRRGQPVLVAQSETKFGSSSNSSVYNGTLPDGNQFLKGSSPLVLENHHSSDSSLLDSEASERQALLPDSPSRRSQSPSSYIVHTNSLLSGPRLNDGLDPESDDTDSCGTPGGSPAKGRILSRNMSLESGQQSFGLHSPDVVPGADVEFNGLDEGQSNGIVGALNSLYKNETYKSPRVYYDPDIIDLTNFPPPETPDDDSMLDFTELSNFPPPVFSSNPSFTNSLKYETGSLPRPSSRLTRLERSASIGNCPDFLDDDIDALIAQFTIPPPPSSVESRCVTSGGDVIKPTEEITQDEFTHLIIPPPPASSLYNISALTDGKPVPHAKAKHGNVGSRHKRSSSLDIQFMKRAAEQLDTKSRSKSLDANQNNIDNDPKVAPPSDLDIKAADDSVGDITGESPATVSQKLYSLLQSLPNFSPGIISSINSNNATANNVPRIFRSSSIDMGSGQRSLAFAHLGSKRTITMFNSVASFSSQTPQQNFSRPRSQSFDPTAQANASRIQSSSESRSQRLSSGLSSSNNNLGSTASGSESFATLKAKLRDYRDSLLNRKSRKSRKEKTPELTAQNSDTGSSMPSSLNKLFSRRGSKSDPPTANTDSNWELKEAGSSPSPQGDLVREPVNDKRASLAKDGIPVVRDPLGLSRPTLRPVTNSILNQSKSKKLGPLKALPNSIGADNVMMGQPGKSGKQAKSSGQQKQGSYKTKDDIAMGQMREKLQANPYATIKMWRPVSMTSNSLARYPVEDNYQSFSNFDALRQTLEAEMGSLGQQGHHSSLMDQTPSGYNRTQDRLSEDAHWQEASSSPGQDHDLNTNRLSQSPFNWVTDSDSPDSREFIEIPEDYSRDNSPSPIPRKNSSPSPVPNNDSVLLNHSVSGSLRTKQFEAPLPPPPPHATKGFTPPDLPSTSKNDPSYEVVSDGVSKAIKQVLSHRYTVGDNEDLANRDVERLLEDLKLTMDSIRTSRIDKNPAQLSMCVSELHSQTNQFINHAKLVVGSANSSREKMVAQLESAIHTLACLFLHGQATMLLVKSSDLAHSLGFQLIKAANAFKSTVMSANTAVGKPIDDPDMKYLMRQATNLAGLLRSLLTTIKEIKSGS</sequence>
<evidence type="ECO:0000313" key="2">
    <source>
        <dbReference type="EMBL" id="CAL1531374.1"/>
    </source>
</evidence>
<feature type="region of interest" description="Disordered" evidence="1">
    <location>
        <begin position="1"/>
        <end position="151"/>
    </location>
</feature>
<feature type="compositionally biased region" description="Polar residues" evidence="1">
    <location>
        <begin position="796"/>
        <end position="815"/>
    </location>
</feature>
<feature type="compositionally biased region" description="Basic and acidic residues" evidence="1">
    <location>
        <begin position="858"/>
        <end position="872"/>
    </location>
</feature>
<dbReference type="Proteomes" id="UP001497497">
    <property type="component" value="Unassembled WGS sequence"/>
</dbReference>
<evidence type="ECO:0000313" key="3">
    <source>
        <dbReference type="Proteomes" id="UP001497497"/>
    </source>
</evidence>
<name>A0AAV2HF62_LYMST</name>
<feature type="compositionally biased region" description="Polar residues" evidence="1">
    <location>
        <begin position="679"/>
        <end position="688"/>
    </location>
</feature>
<feature type="region of interest" description="Disordered" evidence="1">
    <location>
        <begin position="353"/>
        <end position="423"/>
    </location>
</feature>
<dbReference type="AlphaFoldDB" id="A0AAV2HF62"/>
<proteinExistence type="predicted"/>
<feature type="compositionally biased region" description="Polar residues" evidence="1">
    <location>
        <begin position="594"/>
        <end position="611"/>
    </location>
</feature>
<feature type="compositionally biased region" description="Basic and acidic residues" evidence="1">
    <location>
        <begin position="816"/>
        <end position="826"/>
    </location>
</feature>
<feature type="compositionally biased region" description="Polar residues" evidence="1">
    <location>
        <begin position="43"/>
        <end position="58"/>
    </location>
</feature>
<feature type="compositionally biased region" description="Polar residues" evidence="1">
    <location>
        <begin position="506"/>
        <end position="526"/>
    </location>
</feature>
<evidence type="ECO:0000256" key="1">
    <source>
        <dbReference type="SAM" id="MobiDB-lite"/>
    </source>
</evidence>
<feature type="compositionally biased region" description="Low complexity" evidence="1">
    <location>
        <begin position="527"/>
        <end position="560"/>
    </location>
</feature>
<accession>A0AAV2HF62</accession>
<feature type="compositionally biased region" description="Low complexity" evidence="1">
    <location>
        <begin position="883"/>
        <end position="892"/>
    </location>
</feature>